<organism evidence="1 2">
    <name type="scientific">Euphydryas editha</name>
    <name type="common">Edith's checkerspot</name>
    <dbReference type="NCBI Taxonomy" id="104508"/>
    <lineage>
        <taxon>Eukaryota</taxon>
        <taxon>Metazoa</taxon>
        <taxon>Ecdysozoa</taxon>
        <taxon>Arthropoda</taxon>
        <taxon>Hexapoda</taxon>
        <taxon>Insecta</taxon>
        <taxon>Pterygota</taxon>
        <taxon>Neoptera</taxon>
        <taxon>Endopterygota</taxon>
        <taxon>Lepidoptera</taxon>
        <taxon>Glossata</taxon>
        <taxon>Ditrysia</taxon>
        <taxon>Papilionoidea</taxon>
        <taxon>Nymphalidae</taxon>
        <taxon>Nymphalinae</taxon>
        <taxon>Euphydryas</taxon>
    </lineage>
</organism>
<gene>
    <name evidence="1" type="ORF">EEDITHA_LOCUS17373</name>
</gene>
<accession>A0AAU9UUX5</accession>
<dbReference type="AlphaFoldDB" id="A0AAU9UUX5"/>
<name>A0AAU9UUX5_EUPED</name>
<evidence type="ECO:0000313" key="1">
    <source>
        <dbReference type="EMBL" id="CAH2102791.1"/>
    </source>
</evidence>
<dbReference type="PANTHER" id="PTHR33327:SF3">
    <property type="entry name" value="RNA-DIRECTED DNA POLYMERASE"/>
    <property type="match status" value="1"/>
</dbReference>
<proteinExistence type="predicted"/>
<evidence type="ECO:0000313" key="2">
    <source>
        <dbReference type="Proteomes" id="UP001153954"/>
    </source>
</evidence>
<reference evidence="1" key="1">
    <citation type="submission" date="2022-03" db="EMBL/GenBank/DDBJ databases">
        <authorList>
            <person name="Tunstrom K."/>
        </authorList>
    </citation>
    <scope>NUCLEOTIDE SEQUENCE</scope>
</reference>
<dbReference type="PANTHER" id="PTHR33327">
    <property type="entry name" value="ENDONUCLEASE"/>
    <property type="match status" value="1"/>
</dbReference>
<sequence>MEDKNQAAPPSTTTEVASIALSIYVPPFWRENTRLCFEAATEELKKSQVQLTQMVLVQLGKPYILFNVPKEKQCQSIKERLISVYEETDSRQFRKLLTEMELCDQKPTQLLRRMRNQVRDKVSDSTLLIM</sequence>
<dbReference type="Proteomes" id="UP001153954">
    <property type="component" value="Unassembled WGS sequence"/>
</dbReference>
<comment type="caution">
    <text evidence="1">The sequence shown here is derived from an EMBL/GenBank/DDBJ whole genome shotgun (WGS) entry which is preliminary data.</text>
</comment>
<protein>
    <submittedName>
        <fullName evidence="1">Uncharacterized protein</fullName>
    </submittedName>
</protein>
<dbReference type="EMBL" id="CAKOGL010000025">
    <property type="protein sequence ID" value="CAH2102791.1"/>
    <property type="molecule type" value="Genomic_DNA"/>
</dbReference>
<keyword evidence="2" id="KW-1185">Reference proteome</keyword>